<protein>
    <submittedName>
        <fullName evidence="2">Protein-disulfide isomerase</fullName>
    </submittedName>
</protein>
<dbReference type="GO" id="GO:0016853">
    <property type="term" value="F:isomerase activity"/>
    <property type="evidence" value="ECO:0007669"/>
    <property type="project" value="UniProtKB-KW"/>
</dbReference>
<evidence type="ECO:0000313" key="3">
    <source>
        <dbReference type="Proteomes" id="UP000295696"/>
    </source>
</evidence>
<dbReference type="Gene3D" id="3.40.30.10">
    <property type="entry name" value="Glutaredoxin"/>
    <property type="match status" value="1"/>
</dbReference>
<dbReference type="Proteomes" id="UP000295696">
    <property type="component" value="Unassembled WGS sequence"/>
</dbReference>
<gene>
    <name evidence="2" type="ORF">EDD52_1224</name>
</gene>
<reference evidence="2 3" key="1">
    <citation type="submission" date="2019-03" db="EMBL/GenBank/DDBJ databases">
        <title>Genomic Encyclopedia of Type Strains, Phase IV (KMG-IV): sequencing the most valuable type-strain genomes for metagenomic binning, comparative biology and taxonomic classification.</title>
        <authorList>
            <person name="Goeker M."/>
        </authorList>
    </citation>
    <scope>NUCLEOTIDE SEQUENCE [LARGE SCALE GENOMIC DNA]</scope>
    <source>
        <strain evidence="2 3">DSM 104836</strain>
    </source>
</reference>
<accession>A0A4R3J158</accession>
<dbReference type="RefSeq" id="WP_132248153.1">
    <property type="nucleotide sequence ID" value="NZ_SLZU01000022.1"/>
</dbReference>
<comment type="caution">
    <text evidence="2">The sequence shown here is derived from an EMBL/GenBank/DDBJ whole genome shotgun (WGS) entry which is preliminary data.</text>
</comment>
<name>A0A4R3J158_9RHOB</name>
<dbReference type="EMBL" id="SLZU01000022">
    <property type="protein sequence ID" value="TCS59045.1"/>
    <property type="molecule type" value="Genomic_DNA"/>
</dbReference>
<dbReference type="Pfam" id="PF01323">
    <property type="entry name" value="DSBA"/>
    <property type="match status" value="1"/>
</dbReference>
<dbReference type="InterPro" id="IPR013766">
    <property type="entry name" value="Thioredoxin_domain"/>
</dbReference>
<dbReference type="OrthoDB" id="9780147at2"/>
<dbReference type="PROSITE" id="PS51352">
    <property type="entry name" value="THIOREDOXIN_2"/>
    <property type="match status" value="1"/>
</dbReference>
<keyword evidence="3" id="KW-1185">Reference proteome</keyword>
<organism evidence="2 3">
    <name type="scientific">Primorskyibacter sedentarius</name>
    <dbReference type="NCBI Taxonomy" id="745311"/>
    <lineage>
        <taxon>Bacteria</taxon>
        <taxon>Pseudomonadati</taxon>
        <taxon>Pseudomonadota</taxon>
        <taxon>Alphaproteobacteria</taxon>
        <taxon>Rhodobacterales</taxon>
        <taxon>Roseobacteraceae</taxon>
        <taxon>Primorskyibacter</taxon>
    </lineage>
</organism>
<dbReference type="SUPFAM" id="SSF52833">
    <property type="entry name" value="Thioredoxin-like"/>
    <property type="match status" value="1"/>
</dbReference>
<proteinExistence type="predicted"/>
<dbReference type="GO" id="GO:0016491">
    <property type="term" value="F:oxidoreductase activity"/>
    <property type="evidence" value="ECO:0007669"/>
    <property type="project" value="InterPro"/>
</dbReference>
<evidence type="ECO:0000313" key="2">
    <source>
        <dbReference type="EMBL" id="TCS59045.1"/>
    </source>
</evidence>
<dbReference type="InterPro" id="IPR036249">
    <property type="entry name" value="Thioredoxin-like_sf"/>
</dbReference>
<feature type="domain" description="Thioredoxin" evidence="1">
    <location>
        <begin position="92"/>
        <end position="275"/>
    </location>
</feature>
<evidence type="ECO:0000259" key="1">
    <source>
        <dbReference type="PROSITE" id="PS51352"/>
    </source>
</evidence>
<dbReference type="AlphaFoldDB" id="A0A4R3J158"/>
<dbReference type="InterPro" id="IPR001853">
    <property type="entry name" value="DSBA-like_thioredoxin_dom"/>
</dbReference>
<sequence>MTPPSCRADDPGQTSLLASAHAPCLQGAKWVVIARRTFLIGATAAALGIPSVRAVYSRLAPLPEFEDIQDPPGFRRVAEGPVSLRGNIWVGLDEEDAAPSRASIASVRADLCHALFGEVGSPPHVSIASFSDYYCPYCRIQTKHLAELASDPASQIRITWHELPLLGHASNVAARAALAAKRQGAYPQFHDRLLGSPFQPTPSYLRSVSDEIGLDADQLLTDMASPDIRQELERSAALAEIFALIGTPAMVIGRTVVQGRIPDRVLLKIIDNERRTGWAQVCRQTA</sequence>
<keyword evidence="2" id="KW-0413">Isomerase</keyword>